<dbReference type="AlphaFoldDB" id="A0A915DSY9"/>
<name>A0A915DSY9_9BILA</name>
<dbReference type="Proteomes" id="UP000887574">
    <property type="component" value="Unplaced"/>
</dbReference>
<dbReference type="GO" id="GO:0005657">
    <property type="term" value="C:replication fork"/>
    <property type="evidence" value="ECO:0007669"/>
    <property type="project" value="TreeGrafter"/>
</dbReference>
<reference evidence="3" key="1">
    <citation type="submission" date="2022-11" db="UniProtKB">
        <authorList>
            <consortium name="WormBaseParasite"/>
        </authorList>
    </citation>
    <scope>IDENTIFICATION</scope>
</reference>
<sequence length="295" mass="33617">MRVLPSAAAFAAWLEDLGRGRNCWAEPTEECPDLDRVELPPGVHVFETLEELNDFVHYDDANNGERVLAQEDLRCRRATLAPLNEDVAASNRAMLNSLPGEEFEYLSNDMPFEEPNPMDIHLVDNDVHTFNNHRTFQLPPHRLQLRVGAVVILMRNVNIQQGLCNGTRMIIARLGNDVIECKVMTESSAMRGQIYTLNRFKFEYHDTRTNGSGLHFWRIQFPVMLAFTMTINRSQGSTMDRIEISLRTEVFAPGQLYVAFSRVRTAFSIGIWAPNAPSINGRIRLKNIVARGLRF</sequence>
<dbReference type="GO" id="GO:0006260">
    <property type="term" value="P:DNA replication"/>
    <property type="evidence" value="ECO:0007669"/>
    <property type="project" value="TreeGrafter"/>
</dbReference>
<feature type="domain" description="DNA helicase Pif1-like 2B" evidence="1">
    <location>
        <begin position="137"/>
        <end position="174"/>
    </location>
</feature>
<dbReference type="PANTHER" id="PTHR23274">
    <property type="entry name" value="DNA HELICASE-RELATED"/>
    <property type="match status" value="1"/>
</dbReference>
<dbReference type="Pfam" id="PF21530">
    <property type="entry name" value="Pif1_2B_dom"/>
    <property type="match status" value="1"/>
</dbReference>
<dbReference type="WBParaSite" id="jg23325">
    <property type="protein sequence ID" value="jg23325"/>
    <property type="gene ID" value="jg23325"/>
</dbReference>
<accession>A0A915DSY9</accession>
<dbReference type="PANTHER" id="PTHR23274:SF51">
    <property type="entry name" value="OS03G0423850 PROTEIN"/>
    <property type="match status" value="1"/>
</dbReference>
<evidence type="ECO:0000313" key="2">
    <source>
        <dbReference type="Proteomes" id="UP000887574"/>
    </source>
</evidence>
<dbReference type="SUPFAM" id="SSF52540">
    <property type="entry name" value="P-loop containing nucleoside triphosphate hydrolases"/>
    <property type="match status" value="1"/>
</dbReference>
<evidence type="ECO:0000313" key="3">
    <source>
        <dbReference type="WBParaSite" id="jg23325"/>
    </source>
</evidence>
<evidence type="ECO:0000259" key="1">
    <source>
        <dbReference type="Pfam" id="PF21530"/>
    </source>
</evidence>
<proteinExistence type="predicted"/>
<dbReference type="CDD" id="cd18809">
    <property type="entry name" value="SF1_C_RecD"/>
    <property type="match status" value="1"/>
</dbReference>
<dbReference type="InterPro" id="IPR027417">
    <property type="entry name" value="P-loop_NTPase"/>
</dbReference>
<organism evidence="2 3">
    <name type="scientific">Ditylenchus dipsaci</name>
    <dbReference type="NCBI Taxonomy" id="166011"/>
    <lineage>
        <taxon>Eukaryota</taxon>
        <taxon>Metazoa</taxon>
        <taxon>Ecdysozoa</taxon>
        <taxon>Nematoda</taxon>
        <taxon>Chromadorea</taxon>
        <taxon>Rhabditida</taxon>
        <taxon>Tylenchina</taxon>
        <taxon>Tylenchomorpha</taxon>
        <taxon>Sphaerularioidea</taxon>
        <taxon>Anguinidae</taxon>
        <taxon>Anguininae</taxon>
        <taxon>Ditylenchus</taxon>
    </lineage>
</organism>
<keyword evidence="2" id="KW-1185">Reference proteome</keyword>
<protein>
    <submittedName>
        <fullName evidence="3">ATP-dependent DNA helicase</fullName>
    </submittedName>
</protein>
<dbReference type="InterPro" id="IPR049163">
    <property type="entry name" value="Pif1-like_2B_dom"/>
</dbReference>